<dbReference type="PATRIC" id="fig|1313293.3.peg.645"/>
<dbReference type="EMBL" id="CP005829">
    <property type="protein sequence ID" value="AHH08598.1"/>
    <property type="molecule type" value="Genomic_DNA"/>
</dbReference>
<name>W5SPN4_BORAN</name>
<dbReference type="PROSITE" id="PS51257">
    <property type="entry name" value="PROKAR_LIPOPROTEIN"/>
    <property type="match status" value="1"/>
</dbReference>
<reference evidence="1 2" key="1">
    <citation type="submission" date="2013-04" db="EMBL/GenBank/DDBJ databases">
        <title>Comparative Genomics of Relapsing Fever Spirochetes.</title>
        <authorList>
            <person name="Schwan T.G."/>
            <person name="Raffel S.J."/>
            <person name="Porcella S.F."/>
            <person name="Martens C.A."/>
            <person name="Bruno D.P."/>
            <person name="Rickefs S.M."/>
            <person name="Barbian K.B."/>
        </authorList>
    </citation>
    <scope>NUCLEOTIDE SEQUENCE [LARGE SCALE GENOMIC DNA]</scope>
    <source>
        <strain evidence="1 2">BA2</strain>
    </source>
</reference>
<accession>W5SPN4</accession>
<evidence type="ECO:0008006" key="3">
    <source>
        <dbReference type="Google" id="ProtNLM"/>
    </source>
</evidence>
<dbReference type="Proteomes" id="UP000019262">
    <property type="component" value="Chromosome"/>
</dbReference>
<organism evidence="1 2">
    <name type="scientific">Borrelia anserina BA2</name>
    <dbReference type="NCBI Taxonomy" id="1313293"/>
    <lineage>
        <taxon>Bacteria</taxon>
        <taxon>Pseudomonadati</taxon>
        <taxon>Spirochaetota</taxon>
        <taxon>Spirochaetia</taxon>
        <taxon>Spirochaetales</taxon>
        <taxon>Borreliaceae</taxon>
        <taxon>Borrelia</taxon>
    </lineage>
</organism>
<sequence length="247" mass="28466">MLRRLLMYVFFKFIFVSLIFVSCTTVSEINLQDNMSGTSSLVFNVNKEFEKIRKELATTLVGEEAAKLPLFPIDAIRQYFGGEGKKLGLKLLALKSNGDSLELRIQFDDLVKVVKKYLINETMPIFGIKSNNGRNILDFNFNLENVTRVINENREYVNDAFAALLPSEEIPMSEKEYKDVLVYFLSDFTSHANELIDNSNILVRIKTSRKLQEQFGFKQINPNTLELKLDMIRTLSLETPIKLRLVY</sequence>
<dbReference type="eggNOG" id="ENOG502ZSNW">
    <property type="taxonomic scope" value="Bacteria"/>
</dbReference>
<dbReference type="AlphaFoldDB" id="W5SPN4"/>
<dbReference type="HOGENOM" id="CLU_1145479_0_0_12"/>
<gene>
    <name evidence="1" type="ORF">BAN_0052500</name>
</gene>
<protein>
    <recommendedName>
        <fullName evidence="3">Lipoprotein</fullName>
    </recommendedName>
</protein>
<evidence type="ECO:0000313" key="2">
    <source>
        <dbReference type="Proteomes" id="UP000019262"/>
    </source>
</evidence>
<proteinExistence type="predicted"/>
<evidence type="ECO:0000313" key="1">
    <source>
        <dbReference type="EMBL" id="AHH08598.1"/>
    </source>
</evidence>